<dbReference type="Gene3D" id="1.10.3720.10">
    <property type="entry name" value="MetI-like"/>
    <property type="match status" value="1"/>
</dbReference>
<evidence type="ECO:0000256" key="2">
    <source>
        <dbReference type="ARBA" id="ARBA00022692"/>
    </source>
</evidence>
<comment type="subcellular location">
    <subcellularLocation>
        <location evidence="5">Cell membrane</location>
        <topology evidence="5">Multi-pass membrane protein</topology>
    </subcellularLocation>
    <subcellularLocation>
        <location evidence="1">Membrane</location>
        <topology evidence="1">Multi-pass membrane protein</topology>
    </subcellularLocation>
</comment>
<evidence type="ECO:0000256" key="5">
    <source>
        <dbReference type="RuleBase" id="RU363032"/>
    </source>
</evidence>
<feature type="transmembrane region" description="Helical" evidence="5">
    <location>
        <begin position="294"/>
        <end position="318"/>
    </location>
</feature>
<protein>
    <submittedName>
        <fullName evidence="7">Peptide/nickel transport system permease protein</fullName>
    </submittedName>
</protein>
<evidence type="ECO:0000256" key="4">
    <source>
        <dbReference type="ARBA" id="ARBA00023136"/>
    </source>
</evidence>
<dbReference type="STRING" id="856736.SAMN04488058_10611"/>
<keyword evidence="5" id="KW-0813">Transport</keyword>
<sequence length="376" mass="41071">MSAASFREESAPAAPSPMALAWRRYKKSKPGVIAGWVLIALYLIALLSPFLAPYSITAQHEGYEYQRPQAVHLVHQGRLMRPFVYGSKTERDPVTFARRTVPDTSTPVPIEWFVRGEPYSFFGVRSDLHLFGVPDGQDEYSEAVPRYFFPFGTDQLGRDLLSRTLVGAQVSMTVGVVGVLISFAIGIVLGGVSGYFGGWVDTLIQRVVEVLLSFPRLPILLALATLIPARWPSTWVYTGIVAVLALIGWASLARVVRGQVLAARGLEYVAAAQAVGASSLRVILRHIIPNLSSFLLVTATLALPGYILGESTLSFLGLGIKEPMTSWGLLLRDASRLEVVSSYPWLLLPGLFVFVSVLAFNFMGDALRDAADTQSR</sequence>
<comment type="similarity">
    <text evidence="5">Belongs to the binding-protein-dependent transport system permease family.</text>
</comment>
<evidence type="ECO:0000256" key="1">
    <source>
        <dbReference type="ARBA" id="ARBA00004141"/>
    </source>
</evidence>
<gene>
    <name evidence="7" type="ORF">SAMN04488058_10611</name>
</gene>
<dbReference type="SUPFAM" id="SSF161098">
    <property type="entry name" value="MetI-like"/>
    <property type="match status" value="1"/>
</dbReference>
<name>A0A1H6XST2_9DEIO</name>
<evidence type="ECO:0000259" key="6">
    <source>
        <dbReference type="PROSITE" id="PS50928"/>
    </source>
</evidence>
<dbReference type="PROSITE" id="PS50928">
    <property type="entry name" value="ABC_TM1"/>
    <property type="match status" value="1"/>
</dbReference>
<feature type="transmembrane region" description="Helical" evidence="5">
    <location>
        <begin position="208"/>
        <end position="229"/>
    </location>
</feature>
<reference evidence="8" key="1">
    <citation type="submission" date="2016-10" db="EMBL/GenBank/DDBJ databases">
        <authorList>
            <person name="Varghese N."/>
            <person name="Submissions S."/>
        </authorList>
    </citation>
    <scope>NUCLEOTIDE SEQUENCE [LARGE SCALE GENOMIC DNA]</scope>
    <source>
        <strain evidence="8">CGMCC 1.10218</strain>
    </source>
</reference>
<dbReference type="PANTHER" id="PTHR43839:SF3">
    <property type="entry name" value="OLIGOPEPTIDE ABC TRANSPORTER, PERMEASE PROTEIN"/>
    <property type="match status" value="1"/>
</dbReference>
<feature type="transmembrane region" description="Helical" evidence="5">
    <location>
        <begin position="235"/>
        <end position="256"/>
    </location>
</feature>
<keyword evidence="4 5" id="KW-0472">Membrane</keyword>
<feature type="transmembrane region" description="Helical" evidence="5">
    <location>
        <begin position="170"/>
        <end position="196"/>
    </location>
</feature>
<proteinExistence type="inferred from homology"/>
<dbReference type="Pfam" id="PF12911">
    <property type="entry name" value="OppC_N"/>
    <property type="match status" value="1"/>
</dbReference>
<evidence type="ECO:0000313" key="8">
    <source>
        <dbReference type="Proteomes" id="UP000199223"/>
    </source>
</evidence>
<feature type="domain" description="ABC transmembrane type-1" evidence="6">
    <location>
        <begin position="168"/>
        <end position="364"/>
    </location>
</feature>
<organism evidence="7 8">
    <name type="scientific">Deinococcus reticulitermitis</name>
    <dbReference type="NCBI Taxonomy" id="856736"/>
    <lineage>
        <taxon>Bacteria</taxon>
        <taxon>Thermotogati</taxon>
        <taxon>Deinococcota</taxon>
        <taxon>Deinococci</taxon>
        <taxon>Deinococcales</taxon>
        <taxon>Deinococcaceae</taxon>
        <taxon>Deinococcus</taxon>
    </lineage>
</organism>
<keyword evidence="8" id="KW-1185">Reference proteome</keyword>
<dbReference type="PANTHER" id="PTHR43839">
    <property type="entry name" value="OPPC IN A BINDING PROTEIN-DEPENDENT TRANSPORT SYSTEM"/>
    <property type="match status" value="1"/>
</dbReference>
<dbReference type="Proteomes" id="UP000199223">
    <property type="component" value="Unassembled WGS sequence"/>
</dbReference>
<dbReference type="InterPro" id="IPR035906">
    <property type="entry name" value="MetI-like_sf"/>
</dbReference>
<dbReference type="EMBL" id="FNZA01000006">
    <property type="protein sequence ID" value="SEJ31256.1"/>
    <property type="molecule type" value="Genomic_DNA"/>
</dbReference>
<dbReference type="GO" id="GO:0055085">
    <property type="term" value="P:transmembrane transport"/>
    <property type="evidence" value="ECO:0007669"/>
    <property type="project" value="InterPro"/>
</dbReference>
<keyword evidence="3 5" id="KW-1133">Transmembrane helix</keyword>
<dbReference type="AlphaFoldDB" id="A0A1H6XST2"/>
<dbReference type="Pfam" id="PF00528">
    <property type="entry name" value="BPD_transp_1"/>
    <property type="match status" value="1"/>
</dbReference>
<dbReference type="CDD" id="cd06261">
    <property type="entry name" value="TM_PBP2"/>
    <property type="match status" value="1"/>
</dbReference>
<keyword evidence="2 5" id="KW-0812">Transmembrane</keyword>
<dbReference type="GO" id="GO:0005886">
    <property type="term" value="C:plasma membrane"/>
    <property type="evidence" value="ECO:0007669"/>
    <property type="project" value="UniProtKB-SubCell"/>
</dbReference>
<feature type="transmembrane region" description="Helical" evidence="5">
    <location>
        <begin position="339"/>
        <end position="360"/>
    </location>
</feature>
<accession>A0A1H6XST2</accession>
<evidence type="ECO:0000256" key="3">
    <source>
        <dbReference type="ARBA" id="ARBA00022989"/>
    </source>
</evidence>
<feature type="transmembrane region" description="Helical" evidence="5">
    <location>
        <begin position="32"/>
        <end position="52"/>
    </location>
</feature>
<dbReference type="InterPro" id="IPR025966">
    <property type="entry name" value="OppC_N"/>
</dbReference>
<evidence type="ECO:0000313" key="7">
    <source>
        <dbReference type="EMBL" id="SEJ31256.1"/>
    </source>
</evidence>
<dbReference type="InterPro" id="IPR000515">
    <property type="entry name" value="MetI-like"/>
</dbReference>